<dbReference type="InterPro" id="IPR052896">
    <property type="entry name" value="GGT-like_enzyme"/>
</dbReference>
<dbReference type="SUPFAM" id="SSF56235">
    <property type="entry name" value="N-terminal nucleophile aminohydrolases (Ntn hydrolases)"/>
    <property type="match status" value="1"/>
</dbReference>
<dbReference type="GO" id="GO:0036374">
    <property type="term" value="F:glutathione hydrolase activity"/>
    <property type="evidence" value="ECO:0007669"/>
    <property type="project" value="InterPro"/>
</dbReference>
<dbReference type="GO" id="GO:0006751">
    <property type="term" value="P:glutathione catabolic process"/>
    <property type="evidence" value="ECO:0007669"/>
    <property type="project" value="InterPro"/>
</dbReference>
<evidence type="ECO:0000313" key="3">
    <source>
        <dbReference type="EMBL" id="CAH1795375.1"/>
    </source>
</evidence>
<dbReference type="AlphaFoldDB" id="A0A8J1XYX4"/>
<organism evidence="3 4">
    <name type="scientific">Owenia fusiformis</name>
    <name type="common">Polychaete worm</name>
    <dbReference type="NCBI Taxonomy" id="6347"/>
    <lineage>
        <taxon>Eukaryota</taxon>
        <taxon>Metazoa</taxon>
        <taxon>Spiralia</taxon>
        <taxon>Lophotrochozoa</taxon>
        <taxon>Annelida</taxon>
        <taxon>Polychaeta</taxon>
        <taxon>Sedentaria</taxon>
        <taxon>Canalipalpata</taxon>
        <taxon>Sabellida</taxon>
        <taxon>Oweniida</taxon>
        <taxon>Oweniidae</taxon>
        <taxon>Owenia</taxon>
    </lineage>
</organism>
<dbReference type="Gene3D" id="1.10.246.230">
    <property type="match status" value="1"/>
</dbReference>
<dbReference type="InterPro" id="IPR000101">
    <property type="entry name" value="GGT_peptidase"/>
</dbReference>
<dbReference type="PANTHER" id="PTHR43881">
    <property type="entry name" value="GAMMA-GLUTAMYLTRANSPEPTIDASE (AFU_ORTHOLOGUE AFUA_4G13580)"/>
    <property type="match status" value="1"/>
</dbReference>
<dbReference type="Proteomes" id="UP000749559">
    <property type="component" value="Unassembled WGS sequence"/>
</dbReference>
<feature type="binding site" evidence="2">
    <location>
        <position position="442"/>
    </location>
    <ligand>
        <name>L-glutamate</name>
        <dbReference type="ChEBI" id="CHEBI:29985"/>
    </ligand>
</feature>
<proteinExistence type="predicted"/>
<protein>
    <submittedName>
        <fullName evidence="3">Uncharacterized protein</fullName>
    </submittedName>
</protein>
<feature type="active site" description="Nucleophile" evidence="1">
    <location>
        <position position="358"/>
    </location>
</feature>
<gene>
    <name evidence="3" type="ORF">OFUS_LOCUS19921</name>
</gene>
<dbReference type="Gene3D" id="3.60.20.40">
    <property type="match status" value="1"/>
</dbReference>
<dbReference type="PANTHER" id="PTHR43881:SF1">
    <property type="entry name" value="GAMMA-GLUTAMYLTRANSPEPTIDASE (AFU_ORTHOLOGUE AFUA_4G13580)"/>
    <property type="match status" value="1"/>
</dbReference>
<comment type="caution">
    <text evidence="3">The sequence shown here is derived from an EMBL/GenBank/DDBJ whole genome shotgun (WGS) entry which is preliminary data.</text>
</comment>
<dbReference type="InterPro" id="IPR029055">
    <property type="entry name" value="Ntn_hydrolases_N"/>
</dbReference>
<accession>A0A8J1XYX4</accession>
<dbReference type="Pfam" id="PF01019">
    <property type="entry name" value="G_glu_transpept"/>
    <property type="match status" value="1"/>
</dbReference>
<reference evidence="3" key="1">
    <citation type="submission" date="2022-03" db="EMBL/GenBank/DDBJ databases">
        <authorList>
            <person name="Martin C."/>
        </authorList>
    </citation>
    <scope>NUCLEOTIDE SEQUENCE</scope>
</reference>
<dbReference type="OrthoDB" id="2015213at2759"/>
<keyword evidence="4" id="KW-1185">Reference proteome</keyword>
<dbReference type="NCBIfam" id="TIGR00066">
    <property type="entry name" value="g_glut_trans"/>
    <property type="match status" value="1"/>
</dbReference>
<evidence type="ECO:0000256" key="2">
    <source>
        <dbReference type="PIRSR" id="PIRSR600101-2"/>
    </source>
</evidence>
<evidence type="ECO:0000313" key="4">
    <source>
        <dbReference type="Proteomes" id="UP000749559"/>
    </source>
</evidence>
<dbReference type="EMBL" id="CAIIXF020000009">
    <property type="protein sequence ID" value="CAH1795375.1"/>
    <property type="molecule type" value="Genomic_DNA"/>
</dbReference>
<sequence>MESKELKFESRRTPLCCLHGVTASSQSLASQIGLDILKKGGNAADAAVAMAAALNVTMPTSTGIGGDAFCLFYDANSKSVKAVNGSGRAPSALTLEKALADGFSERFPQQHGHAITVPGTAATWVDTVDMFGSGKIVLSDLLAPAIQLAEEGHPVCQNTAYSLDKSKHLLLNPGNEGGRDWLIDGRAPKWGEVLKLPNLAKTFRAVATDGKRGFYEGRIAQSIVDVVQKFGGVMSLEDLKNHETTFPEAISVDYKGKRVWEIPPNGQGIVALMALNILEEFNLSELGHNSVEYLHKVIDALHLAFADAMWYVADTDKVNVPIDGMISKRYANERRTLMHPDKAIEGVDRGHPENNSSTVYFTVADEYGNACSFIQSNYMGLGSGLVPLGCGFTLQNRGCNFTLEEGHPNVVAPNKRPFHTIIPAMVTSATGDLLASYGVMGGFMQPQGHVQVLLNMLEFGMNPQEALDKPRFCIGPGHTGCSGSVYFEDGIPADILEKLKAMGHKCEGPVQGTDRLLFGRGHVITKGAWFLKSGRDDAVNDTNVWWAGTDPRGDGAACGY</sequence>
<name>A0A8J1XYX4_OWEFU</name>
<evidence type="ECO:0000256" key="1">
    <source>
        <dbReference type="PIRSR" id="PIRSR600101-1"/>
    </source>
</evidence>
<dbReference type="PRINTS" id="PR01210">
    <property type="entry name" value="GGTRANSPTASE"/>
</dbReference>
<dbReference type="InterPro" id="IPR043137">
    <property type="entry name" value="GGT_ssub_C"/>
</dbReference>